<keyword evidence="3" id="KW-1185">Reference proteome</keyword>
<proteinExistence type="predicted"/>
<gene>
    <name evidence="2" type="ORF">Abiwalacus_03910</name>
</gene>
<keyword evidence="1" id="KW-1133">Transmembrane helix</keyword>
<evidence type="ECO:0000313" key="2">
    <source>
        <dbReference type="EMBL" id="BDL42817.1"/>
    </source>
</evidence>
<accession>A0ABN6QEV8</accession>
<dbReference type="RefSeq" id="WP_215711598.1">
    <property type="nucleotide sequence ID" value="NZ_AP025943.1"/>
</dbReference>
<organism evidence="2 3">
    <name type="scientific">Akkermansia biwaensis</name>
    <dbReference type="NCBI Taxonomy" id="2946555"/>
    <lineage>
        <taxon>Bacteria</taxon>
        <taxon>Pseudomonadati</taxon>
        <taxon>Verrucomicrobiota</taxon>
        <taxon>Verrucomicrobiia</taxon>
        <taxon>Verrucomicrobiales</taxon>
        <taxon>Akkermansiaceae</taxon>
        <taxon>Akkermansia</taxon>
    </lineage>
</organism>
<evidence type="ECO:0008006" key="4">
    <source>
        <dbReference type="Google" id="ProtNLM"/>
    </source>
</evidence>
<feature type="transmembrane region" description="Helical" evidence="1">
    <location>
        <begin position="21"/>
        <end position="43"/>
    </location>
</feature>
<keyword evidence="1" id="KW-0472">Membrane</keyword>
<dbReference type="EMBL" id="AP025943">
    <property type="protein sequence ID" value="BDL42817.1"/>
    <property type="molecule type" value="Genomic_DNA"/>
</dbReference>
<dbReference type="InterPro" id="IPR021215">
    <property type="entry name" value="DUF2752"/>
</dbReference>
<protein>
    <recommendedName>
        <fullName evidence="4">DUF2752 domain-containing protein</fullName>
    </recommendedName>
</protein>
<keyword evidence="1" id="KW-0812">Transmembrane</keyword>
<sequence>MLHGGDVRHSRHDLFGMIRKVWLPVWAGLSLMLLIPSVMALLISPGGMNSIAAAVAVPHQECPLCGMTRGYAEMANGHVREAWEWNKGAPFWFSIGLLNGGAAVIYVLWVLMKRRRGKDMDSGLRER</sequence>
<evidence type="ECO:0000256" key="1">
    <source>
        <dbReference type="SAM" id="Phobius"/>
    </source>
</evidence>
<feature type="transmembrane region" description="Helical" evidence="1">
    <location>
        <begin position="91"/>
        <end position="112"/>
    </location>
</feature>
<evidence type="ECO:0000313" key="3">
    <source>
        <dbReference type="Proteomes" id="UP001062263"/>
    </source>
</evidence>
<name>A0ABN6QEV8_9BACT</name>
<dbReference type="Proteomes" id="UP001062263">
    <property type="component" value="Chromosome"/>
</dbReference>
<reference evidence="2" key="1">
    <citation type="submission" date="2022-06" db="EMBL/GenBank/DDBJ databases">
        <title>Akkermansia biwalacus sp. nov., an anaerobic mucin-degrading bacterium isolated from human intestine.</title>
        <authorList>
            <person name="Kobayashi Y."/>
            <person name="Inoue S."/>
            <person name="Kawahara T."/>
            <person name="Kohda N."/>
        </authorList>
    </citation>
    <scope>NUCLEOTIDE SEQUENCE</scope>
    <source>
        <strain evidence="2">WON2089</strain>
    </source>
</reference>
<dbReference type="Pfam" id="PF10825">
    <property type="entry name" value="DUF2752"/>
    <property type="match status" value="1"/>
</dbReference>